<dbReference type="PaxDb" id="273116-14325641"/>
<dbReference type="AlphaFoldDB" id="Q978L3"/>
<sequence length="249" mass="28220">MISIINFSHSDPLYLGFSNKEHVLRNNPFENLKLVLDGKVDASMVSLLSYLENSNDLILLKTATIHSTRKTISTILISRKPGMDRKIRVAITKNTRTTEFYLSLVLERLGIDYTFVRTDKTEAEDLLAIEDYALLNGDEALRVYSKKYPLIADVGNMFSKLYGMEPVYAVTVSREPFDYSAIDEAILSSYSYKDECSMALSSRLGIPLSVASDYYSVIRYEYGIEVERTINFVRSLITASNGKARIRND</sequence>
<evidence type="ECO:0000256" key="2">
    <source>
        <dbReference type="ARBA" id="ARBA00023239"/>
    </source>
</evidence>
<proteinExistence type="predicted"/>
<name>Q978L3_THEVO</name>
<keyword evidence="4" id="KW-1185">Reference proteome</keyword>
<accession>Q978L3</accession>
<keyword evidence="1" id="KW-0474">Menaquinone biosynthesis</keyword>
<gene>
    <name evidence="3" type="ORF">TVG1447366</name>
</gene>
<evidence type="ECO:0000313" key="3">
    <source>
        <dbReference type="EMBL" id="BAB60544.1"/>
    </source>
</evidence>
<dbReference type="GO" id="GO:0009234">
    <property type="term" value="P:menaquinone biosynthetic process"/>
    <property type="evidence" value="ECO:0007669"/>
    <property type="project" value="UniProtKB-KW"/>
</dbReference>
<dbReference type="Pfam" id="PF02621">
    <property type="entry name" value="VitK2_biosynth"/>
    <property type="match status" value="1"/>
</dbReference>
<dbReference type="GeneID" id="1442092"/>
<dbReference type="Proteomes" id="UP000001017">
    <property type="component" value="Chromosome"/>
</dbReference>
<dbReference type="PANTHER" id="PTHR37690">
    <property type="entry name" value="CHORISMATE DEHYDRATASE"/>
    <property type="match status" value="1"/>
</dbReference>
<reference evidence="3 4" key="1">
    <citation type="journal article" date="1999" name="Proc. Jpn. Acad.">
        <title>Determination of the complete genomic DNA sequence of Thermoplasma volvanium GSS1.</title>
        <authorList>
            <person name="Kawashima T."/>
            <person name="Yamamoto Y."/>
            <person name="Aramaki H."/>
            <person name="Nunoshiba T."/>
            <person name="Kawamoto T."/>
            <person name="Watanabe K."/>
            <person name="Yamazaki M."/>
            <person name="Kanehori K."/>
            <person name="Amano N."/>
            <person name="Ohya Y."/>
            <person name="Makino K."/>
            <person name="Suzuki M."/>
        </authorList>
    </citation>
    <scope>NUCLEOTIDE SEQUENCE [LARGE SCALE GENOMIC DNA]</scope>
    <source>
        <strain evidence="4">ATCC 51530 / DSM 4299 / JCM 9571 / NBRC 15438 / GSS1</strain>
    </source>
</reference>
<dbReference type="KEGG" id="tvo:TVG1447366"/>
<organism evidence="3 4">
    <name type="scientific">Thermoplasma volcanium (strain ATCC 51530 / DSM 4299 / JCM 9571 / NBRC 15438 / GSS1)</name>
    <dbReference type="NCBI Taxonomy" id="273116"/>
    <lineage>
        <taxon>Archaea</taxon>
        <taxon>Methanobacteriati</taxon>
        <taxon>Thermoplasmatota</taxon>
        <taxon>Thermoplasmata</taxon>
        <taxon>Thermoplasmatales</taxon>
        <taxon>Thermoplasmataceae</taxon>
        <taxon>Thermoplasma</taxon>
    </lineage>
</organism>
<dbReference type="InterPro" id="IPR030868">
    <property type="entry name" value="MqnA"/>
</dbReference>
<dbReference type="GO" id="GO:0016829">
    <property type="term" value="F:lyase activity"/>
    <property type="evidence" value="ECO:0007669"/>
    <property type="project" value="UniProtKB-KW"/>
</dbReference>
<dbReference type="HOGENOM" id="CLU_1113925_0_0_2"/>
<dbReference type="PhylomeDB" id="Q978L3"/>
<keyword evidence="2" id="KW-0456">Lyase</keyword>
<evidence type="ECO:0000313" key="4">
    <source>
        <dbReference type="Proteomes" id="UP000001017"/>
    </source>
</evidence>
<dbReference type="RefSeq" id="WP_010917634.1">
    <property type="nucleotide sequence ID" value="NC_002689.2"/>
</dbReference>
<dbReference type="eggNOG" id="arCOG00655">
    <property type="taxonomic scope" value="Archaea"/>
</dbReference>
<dbReference type="PANTHER" id="PTHR37690:SF1">
    <property type="entry name" value="CHORISMATE DEHYDRATASE"/>
    <property type="match status" value="1"/>
</dbReference>
<dbReference type="OrthoDB" id="57195at2157"/>
<dbReference type="STRING" id="273116.gene:9382211"/>
<dbReference type="SUPFAM" id="SSF53850">
    <property type="entry name" value="Periplasmic binding protein-like II"/>
    <property type="match status" value="1"/>
</dbReference>
<protein>
    <submittedName>
        <fullName evidence="3">Uncharacterized protein</fullName>
    </submittedName>
</protein>
<evidence type="ECO:0000256" key="1">
    <source>
        <dbReference type="ARBA" id="ARBA00022428"/>
    </source>
</evidence>
<dbReference type="Gene3D" id="3.40.190.10">
    <property type="entry name" value="Periplasmic binding protein-like II"/>
    <property type="match status" value="2"/>
</dbReference>
<dbReference type="EMBL" id="BA000011">
    <property type="protein sequence ID" value="BAB60544.1"/>
    <property type="molecule type" value="Genomic_DNA"/>
</dbReference>
<reference evidence="3 4" key="2">
    <citation type="journal article" date="2000" name="Proc. Natl. Acad. Sci. U.S.A.">
        <title>Archaeal adaptation to higher temperatures revealed by genomic sequence of Thermoplasma volcanium.</title>
        <authorList>
            <person name="Kawashima T."/>
            <person name="Amano N."/>
            <person name="Koike H."/>
            <person name="Makino S."/>
            <person name="Higuchi S."/>
            <person name="Kawashima-Ohya Y."/>
            <person name="Watanabe K."/>
            <person name="Yamazaki M."/>
            <person name="Kanehori K."/>
            <person name="Kawamoto T."/>
            <person name="Nunoshiba T."/>
            <person name="Yamamoto Y."/>
            <person name="Aramaki H."/>
            <person name="Makino K."/>
            <person name="Suzuki M."/>
        </authorList>
    </citation>
    <scope>NUCLEOTIDE SEQUENCE [LARGE SCALE GENOMIC DNA]</scope>
    <source>
        <strain evidence="4">ATCC 51530 / DSM 4299 / JCM 9571 / NBRC 15438 / GSS1</strain>
    </source>
</reference>
<dbReference type="InterPro" id="IPR003773">
    <property type="entry name" value="Menaquinone_biosynth"/>
</dbReference>